<dbReference type="AlphaFoldDB" id="A0A4Z2HUT1"/>
<reference evidence="1 2" key="1">
    <citation type="submission" date="2019-03" db="EMBL/GenBank/DDBJ databases">
        <title>First draft genome of Liparis tanakae, snailfish: a comprehensive survey of snailfish specific genes.</title>
        <authorList>
            <person name="Kim W."/>
            <person name="Song I."/>
            <person name="Jeong J.-H."/>
            <person name="Kim D."/>
            <person name="Kim S."/>
            <person name="Ryu S."/>
            <person name="Song J.Y."/>
            <person name="Lee S.K."/>
        </authorList>
    </citation>
    <scope>NUCLEOTIDE SEQUENCE [LARGE SCALE GENOMIC DNA]</scope>
    <source>
        <tissue evidence="1">Muscle</tissue>
    </source>
</reference>
<proteinExistence type="predicted"/>
<protein>
    <submittedName>
        <fullName evidence="1">Uncharacterized protein</fullName>
    </submittedName>
</protein>
<sequence>MDSGPSWSEAAASPCCSANSAVMIGARCPEPRRPDTFRLYSAREVEPKRPALADLPVYLLPCSGDGRAYMWEPLVYPDTLKAVRCLEKGKKKVGDDNSAMIQKHDGEECGRRNLTTRMTSLVEET</sequence>
<evidence type="ECO:0000313" key="2">
    <source>
        <dbReference type="Proteomes" id="UP000314294"/>
    </source>
</evidence>
<keyword evidence="2" id="KW-1185">Reference proteome</keyword>
<name>A0A4Z2HUT1_9TELE</name>
<dbReference type="EMBL" id="SRLO01000184">
    <property type="protein sequence ID" value="TNN68774.1"/>
    <property type="molecule type" value="Genomic_DNA"/>
</dbReference>
<organism evidence="1 2">
    <name type="scientific">Liparis tanakae</name>
    <name type="common">Tanaka's snailfish</name>
    <dbReference type="NCBI Taxonomy" id="230148"/>
    <lineage>
        <taxon>Eukaryota</taxon>
        <taxon>Metazoa</taxon>
        <taxon>Chordata</taxon>
        <taxon>Craniata</taxon>
        <taxon>Vertebrata</taxon>
        <taxon>Euteleostomi</taxon>
        <taxon>Actinopterygii</taxon>
        <taxon>Neopterygii</taxon>
        <taxon>Teleostei</taxon>
        <taxon>Neoteleostei</taxon>
        <taxon>Acanthomorphata</taxon>
        <taxon>Eupercaria</taxon>
        <taxon>Perciformes</taxon>
        <taxon>Cottioidei</taxon>
        <taxon>Cottales</taxon>
        <taxon>Liparidae</taxon>
        <taxon>Liparis</taxon>
    </lineage>
</organism>
<accession>A0A4Z2HUT1</accession>
<comment type="caution">
    <text evidence="1">The sequence shown here is derived from an EMBL/GenBank/DDBJ whole genome shotgun (WGS) entry which is preliminary data.</text>
</comment>
<gene>
    <name evidence="1" type="ORF">EYF80_020962</name>
</gene>
<evidence type="ECO:0000313" key="1">
    <source>
        <dbReference type="EMBL" id="TNN68774.1"/>
    </source>
</evidence>
<dbReference type="Proteomes" id="UP000314294">
    <property type="component" value="Unassembled WGS sequence"/>
</dbReference>